<name>A0A9D4HFN2_DREPO</name>
<keyword evidence="3" id="KW-1185">Reference proteome</keyword>
<feature type="compositionally biased region" description="Polar residues" evidence="1">
    <location>
        <begin position="1"/>
        <end position="13"/>
    </location>
</feature>
<proteinExistence type="predicted"/>
<gene>
    <name evidence="2" type="ORF">DPMN_058609</name>
</gene>
<accession>A0A9D4HFN2</accession>
<dbReference type="AlphaFoldDB" id="A0A9D4HFN2"/>
<evidence type="ECO:0000313" key="2">
    <source>
        <dbReference type="EMBL" id="KAH3715894.1"/>
    </source>
</evidence>
<sequence>MQQELKSPGSNVRSQRKHPNASEHCSFKSNDPSLQMFDPLAYTEELPNLSSFFIIFYRVHRDCLPYGHQPQKDVFSWLRGIVQNTGDTQFQRFPWVF</sequence>
<organism evidence="2 3">
    <name type="scientific">Dreissena polymorpha</name>
    <name type="common">Zebra mussel</name>
    <name type="synonym">Mytilus polymorpha</name>
    <dbReference type="NCBI Taxonomy" id="45954"/>
    <lineage>
        <taxon>Eukaryota</taxon>
        <taxon>Metazoa</taxon>
        <taxon>Spiralia</taxon>
        <taxon>Lophotrochozoa</taxon>
        <taxon>Mollusca</taxon>
        <taxon>Bivalvia</taxon>
        <taxon>Autobranchia</taxon>
        <taxon>Heteroconchia</taxon>
        <taxon>Euheterodonta</taxon>
        <taxon>Imparidentia</taxon>
        <taxon>Neoheterodontei</taxon>
        <taxon>Myida</taxon>
        <taxon>Dreissenoidea</taxon>
        <taxon>Dreissenidae</taxon>
        <taxon>Dreissena</taxon>
    </lineage>
</organism>
<evidence type="ECO:0000256" key="1">
    <source>
        <dbReference type="SAM" id="MobiDB-lite"/>
    </source>
</evidence>
<reference evidence="2" key="1">
    <citation type="journal article" date="2019" name="bioRxiv">
        <title>The Genome of the Zebra Mussel, Dreissena polymorpha: A Resource for Invasive Species Research.</title>
        <authorList>
            <person name="McCartney M.A."/>
            <person name="Auch B."/>
            <person name="Kono T."/>
            <person name="Mallez S."/>
            <person name="Zhang Y."/>
            <person name="Obille A."/>
            <person name="Becker A."/>
            <person name="Abrahante J.E."/>
            <person name="Garbe J."/>
            <person name="Badalamenti J.P."/>
            <person name="Herman A."/>
            <person name="Mangelson H."/>
            <person name="Liachko I."/>
            <person name="Sullivan S."/>
            <person name="Sone E.D."/>
            <person name="Koren S."/>
            <person name="Silverstein K.A.T."/>
            <person name="Beckman K.B."/>
            <person name="Gohl D.M."/>
        </authorList>
    </citation>
    <scope>NUCLEOTIDE SEQUENCE</scope>
    <source>
        <strain evidence="2">Duluth1</strain>
        <tissue evidence="2">Whole animal</tissue>
    </source>
</reference>
<feature type="region of interest" description="Disordered" evidence="1">
    <location>
        <begin position="1"/>
        <end position="31"/>
    </location>
</feature>
<reference evidence="2" key="2">
    <citation type="submission" date="2020-11" db="EMBL/GenBank/DDBJ databases">
        <authorList>
            <person name="McCartney M.A."/>
            <person name="Auch B."/>
            <person name="Kono T."/>
            <person name="Mallez S."/>
            <person name="Becker A."/>
            <person name="Gohl D.M."/>
            <person name="Silverstein K.A.T."/>
            <person name="Koren S."/>
            <person name="Bechman K.B."/>
            <person name="Herman A."/>
            <person name="Abrahante J.E."/>
            <person name="Garbe J."/>
        </authorList>
    </citation>
    <scope>NUCLEOTIDE SEQUENCE</scope>
    <source>
        <strain evidence="2">Duluth1</strain>
        <tissue evidence="2">Whole animal</tissue>
    </source>
</reference>
<dbReference type="Proteomes" id="UP000828390">
    <property type="component" value="Unassembled WGS sequence"/>
</dbReference>
<evidence type="ECO:0000313" key="3">
    <source>
        <dbReference type="Proteomes" id="UP000828390"/>
    </source>
</evidence>
<comment type="caution">
    <text evidence="2">The sequence shown here is derived from an EMBL/GenBank/DDBJ whole genome shotgun (WGS) entry which is preliminary data.</text>
</comment>
<dbReference type="EMBL" id="JAIWYP010000013">
    <property type="protein sequence ID" value="KAH3715894.1"/>
    <property type="molecule type" value="Genomic_DNA"/>
</dbReference>
<protein>
    <submittedName>
        <fullName evidence="2">Uncharacterized protein</fullName>
    </submittedName>
</protein>